<reference evidence="1" key="1">
    <citation type="submission" date="2009-07" db="EMBL/GenBank/DDBJ databases">
        <authorList>
            <person name="Weinstock G."/>
            <person name="Sodergren E."/>
            <person name="Clifton S."/>
            <person name="Fulton L."/>
            <person name="Fulton B."/>
            <person name="Courtney L."/>
            <person name="Fronick C."/>
            <person name="Harrison M."/>
            <person name="Strong C."/>
            <person name="Farmer C."/>
            <person name="Delahaunty K."/>
            <person name="Markovic C."/>
            <person name="Hall O."/>
            <person name="Minx P."/>
            <person name="Tomlinson C."/>
            <person name="Mitreva M."/>
            <person name="Nelson J."/>
            <person name="Hou S."/>
            <person name="Wollam A."/>
            <person name="Pepin K.H."/>
            <person name="Johnson M."/>
            <person name="Bhonagiri V."/>
            <person name="Nash W.E."/>
            <person name="Warren W."/>
            <person name="Chinwalla A."/>
            <person name="Mardis E.R."/>
            <person name="Wilson R.K."/>
        </authorList>
    </citation>
    <scope>NUCLEOTIDE SEQUENCE [LARGE SCALE GENOMIC DNA]</scope>
    <source>
        <strain evidence="1">ATCC 29256</strain>
    </source>
</reference>
<evidence type="ECO:0000313" key="1">
    <source>
        <dbReference type="EMBL" id="EET43619.1"/>
    </source>
</evidence>
<keyword evidence="2" id="KW-1185">Reference proteome</keyword>
<accession>C6M7P5</accession>
<protein>
    <submittedName>
        <fullName evidence="1">Uncharacterized protein</fullName>
    </submittedName>
</protein>
<gene>
    <name evidence="1" type="ORF">NEISICOT_02557</name>
</gene>
<evidence type="ECO:0000313" key="2">
    <source>
        <dbReference type="Proteomes" id="UP000005365"/>
    </source>
</evidence>
<organism evidence="1 2">
    <name type="scientific">Neisseria sicca ATCC 29256</name>
    <dbReference type="NCBI Taxonomy" id="547045"/>
    <lineage>
        <taxon>Bacteria</taxon>
        <taxon>Pseudomonadati</taxon>
        <taxon>Pseudomonadota</taxon>
        <taxon>Betaproteobacteria</taxon>
        <taxon>Neisseriales</taxon>
        <taxon>Neisseriaceae</taxon>
        <taxon>Neisseria</taxon>
    </lineage>
</organism>
<dbReference type="EMBL" id="ACKO02000017">
    <property type="protein sequence ID" value="EET43619.1"/>
    <property type="molecule type" value="Genomic_DNA"/>
</dbReference>
<sequence length="148" mass="17096">MFLIYGKRSSENLNLGFQTTFYLAINIRSIRIWNVFEIQHDQIPKQRRCSCTKQHPCADFGDIAQGTFLLAAEEAVDDQRGKCEKEKNTEKSAYHIGKRGRSSEKSMVRAWRHGDGCLSASGCLSDRVKKSCRLLYNNAFRRICWNRI</sequence>
<name>C6M7P5_NEISI</name>
<dbReference type="Proteomes" id="UP000005365">
    <property type="component" value="Unassembled WGS sequence"/>
</dbReference>
<comment type="caution">
    <text evidence="1">The sequence shown here is derived from an EMBL/GenBank/DDBJ whole genome shotgun (WGS) entry which is preliminary data.</text>
</comment>
<dbReference type="AlphaFoldDB" id="C6M7P5"/>
<proteinExistence type="predicted"/>